<dbReference type="EMBL" id="DSVL01000126">
    <property type="protein sequence ID" value="HFH28681.1"/>
    <property type="molecule type" value="Genomic_DNA"/>
</dbReference>
<protein>
    <submittedName>
        <fullName evidence="2">Flagellar biosynthesis protein FlhB</fullName>
    </submittedName>
</protein>
<evidence type="ECO:0000313" key="2">
    <source>
        <dbReference type="EMBL" id="HFH28681.1"/>
    </source>
</evidence>
<evidence type="ECO:0000256" key="1">
    <source>
        <dbReference type="ARBA" id="ARBA00010690"/>
    </source>
</evidence>
<accession>A0A7C3IGS9</accession>
<dbReference type="Pfam" id="PF01312">
    <property type="entry name" value="Bac_export_2"/>
    <property type="match status" value="1"/>
</dbReference>
<reference evidence="2" key="1">
    <citation type="journal article" date="2020" name="mSystems">
        <title>Genome- and Community-Level Interaction Insights into Carbon Utilization and Element Cycling Functions of Hydrothermarchaeota in Hydrothermal Sediment.</title>
        <authorList>
            <person name="Zhou Z."/>
            <person name="Liu Y."/>
            <person name="Xu W."/>
            <person name="Pan J."/>
            <person name="Luo Z.H."/>
            <person name="Li M."/>
        </authorList>
    </citation>
    <scope>NUCLEOTIDE SEQUENCE [LARGE SCALE GENOMIC DNA]</scope>
    <source>
        <strain evidence="2">SpSt-503</strain>
    </source>
</reference>
<dbReference type="InterPro" id="IPR006135">
    <property type="entry name" value="T3SS_substrate_exporter"/>
</dbReference>
<dbReference type="AlphaFoldDB" id="A0A7C3IGS9"/>
<name>A0A7C3IGS9_9SPIR</name>
<dbReference type="SUPFAM" id="SSF160544">
    <property type="entry name" value="EscU C-terminal domain-like"/>
    <property type="match status" value="1"/>
</dbReference>
<dbReference type="GO" id="GO:0009306">
    <property type="term" value="P:protein secretion"/>
    <property type="evidence" value="ECO:0007669"/>
    <property type="project" value="InterPro"/>
</dbReference>
<organism evidence="2">
    <name type="scientific">Gracilinema caldarium</name>
    <dbReference type="NCBI Taxonomy" id="215591"/>
    <lineage>
        <taxon>Bacteria</taxon>
        <taxon>Pseudomonadati</taxon>
        <taxon>Spirochaetota</taxon>
        <taxon>Spirochaetia</taxon>
        <taxon>Spirochaetales</taxon>
        <taxon>Breznakiellaceae</taxon>
        <taxon>Gracilinema</taxon>
    </lineage>
</organism>
<dbReference type="Gene3D" id="3.40.1690.10">
    <property type="entry name" value="secretion proteins EscU"/>
    <property type="match status" value="1"/>
</dbReference>
<keyword evidence="2" id="KW-0282">Flagellum</keyword>
<sequence>MEIKRASALKYVEGDYAPRIVASGKGKTADHIVELAEKAGVTIIEDANLASLLTEHMSVGDYIPPWCWELVAKVFAIIKNEEQS</sequence>
<comment type="similarity">
    <text evidence="1">Belongs to the type III secretion exporter family.</text>
</comment>
<dbReference type="PANTHER" id="PTHR30531:SF12">
    <property type="entry name" value="FLAGELLAR BIOSYNTHETIC PROTEIN FLHB"/>
    <property type="match status" value="1"/>
</dbReference>
<keyword evidence="2" id="KW-0966">Cell projection</keyword>
<comment type="caution">
    <text evidence="2">The sequence shown here is derived from an EMBL/GenBank/DDBJ whole genome shotgun (WGS) entry which is preliminary data.</text>
</comment>
<dbReference type="PANTHER" id="PTHR30531">
    <property type="entry name" value="FLAGELLAR BIOSYNTHETIC PROTEIN FLHB"/>
    <property type="match status" value="1"/>
</dbReference>
<dbReference type="GO" id="GO:0005886">
    <property type="term" value="C:plasma membrane"/>
    <property type="evidence" value="ECO:0007669"/>
    <property type="project" value="TreeGrafter"/>
</dbReference>
<gene>
    <name evidence="2" type="ORF">ENS59_04105</name>
</gene>
<proteinExistence type="inferred from homology"/>
<dbReference type="InterPro" id="IPR029025">
    <property type="entry name" value="T3SS_substrate_exporter_C"/>
</dbReference>
<keyword evidence="2" id="KW-0969">Cilium</keyword>